<protein>
    <recommendedName>
        <fullName evidence="5">Carrier domain-containing protein</fullName>
    </recommendedName>
</protein>
<name>A0A9P5GEF0_PENCR</name>
<dbReference type="PRINTS" id="PR01415">
    <property type="entry name" value="ANKYRIN"/>
</dbReference>
<evidence type="ECO:0000256" key="1">
    <source>
        <dbReference type="ARBA" id="ARBA00022450"/>
    </source>
</evidence>
<feature type="repeat" description="ANK" evidence="4">
    <location>
        <begin position="543"/>
        <end position="575"/>
    </location>
</feature>
<feature type="repeat" description="ANK" evidence="4">
    <location>
        <begin position="606"/>
        <end position="638"/>
    </location>
</feature>
<dbReference type="InterPro" id="IPR009081">
    <property type="entry name" value="PP-bd_ACP"/>
</dbReference>
<dbReference type="GO" id="GO:0044550">
    <property type="term" value="P:secondary metabolite biosynthetic process"/>
    <property type="evidence" value="ECO:0007669"/>
    <property type="project" value="UniProtKB-ARBA"/>
</dbReference>
<dbReference type="PROSITE" id="PS50088">
    <property type="entry name" value="ANK_REPEAT"/>
    <property type="match status" value="10"/>
</dbReference>
<dbReference type="Gene3D" id="1.10.1200.10">
    <property type="entry name" value="ACP-like"/>
    <property type="match status" value="1"/>
</dbReference>
<dbReference type="AlphaFoldDB" id="A0A9P5GEF0"/>
<evidence type="ECO:0000256" key="4">
    <source>
        <dbReference type="PROSITE-ProRule" id="PRU00023"/>
    </source>
</evidence>
<dbReference type="SMART" id="SM00248">
    <property type="entry name" value="ANK"/>
    <property type="match status" value="15"/>
</dbReference>
<keyword evidence="7" id="KW-1185">Reference proteome</keyword>
<dbReference type="InterPro" id="IPR027417">
    <property type="entry name" value="P-loop_NTPase"/>
</dbReference>
<dbReference type="InterPro" id="IPR056884">
    <property type="entry name" value="NPHP3-like_N"/>
</dbReference>
<organism evidence="6 7">
    <name type="scientific">Penicillium crustosum</name>
    <name type="common">Blue mold fungus</name>
    <dbReference type="NCBI Taxonomy" id="36656"/>
    <lineage>
        <taxon>Eukaryota</taxon>
        <taxon>Fungi</taxon>
        <taxon>Dikarya</taxon>
        <taxon>Ascomycota</taxon>
        <taxon>Pezizomycotina</taxon>
        <taxon>Eurotiomycetes</taxon>
        <taxon>Eurotiomycetidae</taxon>
        <taxon>Eurotiales</taxon>
        <taxon>Aspergillaceae</taxon>
        <taxon>Penicillium</taxon>
    </lineage>
</organism>
<evidence type="ECO:0000259" key="5">
    <source>
        <dbReference type="PROSITE" id="PS50075"/>
    </source>
</evidence>
<evidence type="ECO:0000313" key="6">
    <source>
        <dbReference type="EMBL" id="KAF7516126.1"/>
    </source>
</evidence>
<feature type="repeat" description="ANK" evidence="4">
    <location>
        <begin position="940"/>
        <end position="972"/>
    </location>
</feature>
<feature type="repeat" description="ANK" evidence="4">
    <location>
        <begin position="773"/>
        <end position="805"/>
    </location>
</feature>
<keyword evidence="1" id="KW-0596">Phosphopantetheine</keyword>
<feature type="repeat" description="ANK" evidence="4">
    <location>
        <begin position="740"/>
        <end position="772"/>
    </location>
</feature>
<feature type="repeat" description="ANK" evidence="4">
    <location>
        <begin position="839"/>
        <end position="871"/>
    </location>
</feature>
<dbReference type="EMBL" id="JAAOZQ010000147">
    <property type="protein sequence ID" value="KAF7516126.1"/>
    <property type="molecule type" value="Genomic_DNA"/>
</dbReference>
<dbReference type="InterPro" id="IPR036770">
    <property type="entry name" value="Ankyrin_rpt-contain_sf"/>
</dbReference>
<reference evidence="6" key="1">
    <citation type="submission" date="2020-02" db="EMBL/GenBank/DDBJ databases">
        <authorList>
            <person name="Lichtner F.J."/>
        </authorList>
    </citation>
    <scope>NUCLEOTIDE SEQUENCE</scope>
    <source>
        <strain evidence="6">G10</strain>
    </source>
</reference>
<sequence>MLDRKDNIEACHTNTCEWILELDEYRSWRDQPCGLLWIKGKPGAGKSTLMVFLHGKLQKLHDASHGGIWLDFFFTARGVEMQRTPLGMLRSLLNQIFVRDPTIRPQVREIYEQRCRQFGFGERKWQWPRTVLEELLASAILASAAKQRMTIFVDALDEAGTESAQQLAVYFQRLVDRAERKKIALQVYISCRHYPILESSQTVAIHVEDHNQGDIATYIKDMLLETEFGDASSQGMREVLVEELAQQAKGVFQWAYLIIPLIKQRVTEGESISDIRDWLGEVPAGLENVYIYILSNVIAANNRVQSFLFFQWICLAERPLTVVEIRYALAAENAQISPSRTIWEKLHGFVESNERMKRRVKALAGGLAEVVSSGNDEETIQVVHQSVNDFLRAKGLLLLYHSISGRTGSMDMDTILFQSQATLYRSCLVYLATICSNKQMSHFQRSKDNLVCDHPFLKYTTINIFIHAEKAAGSRGALLYNENDILQGMISAWIRIYQCLDPSSAACPAIGTTVLHMAASANLVDVIIPLLLGDEYIEKSNRVGNTALHFAAQAGHTTAGKILQEKGANREAKNNGGATPLMEAARCGHLGFVEWLLEEGVEIKTGGGAALQIAALKGHSGIVEILLEARADVNAQGGKYGNALQAAAGAYNGSAETVKILLDAQADVNAQGGEFGNALQAAAYNRSAETVKILLDAQADVNAQGGEYGNALQAAAYNGSAETVRILLDAQADVNAQGGEFGNALQAAAWRGSAETVKILLDAQADVNAQGGEYGNALQAAAWRGSAETVKILLDAQADVNAQGGEFGNALQAAAWRGNAEIVKILLDAQADVNAQGGKYGNALQAAAYNGSAETVKILLDAQADVNAQGGEYGNALQAAAWRGSAETVKILLDAQADVNAQGGEYGNALQAAAGAYNGSAETVKILLDAQADVNAQGGQYGNALQAAAWRGNAETVKILLDAQADINALGGEYGSSLLAAIYSGHADVTGILLSAGADLLATLNYVLTARGLECQAALGLVPDADVKKPDWFEKRHVSHLVQDSARFAGAELDDNIGSGSDHIEKIGSANTVEEAVEAVGAAVLDDLSKLIIMPVDRILLHRTLESYGVDSLVVVEFRNWVVAMLAADISILVIRESRSIDNLIQLVASKSRLVPVKPQEAVSKLG</sequence>
<dbReference type="Proteomes" id="UP000701341">
    <property type="component" value="Unassembled WGS sequence"/>
</dbReference>
<dbReference type="InterPro" id="IPR051616">
    <property type="entry name" value="Cul2-RING_E3_ligase_SR"/>
</dbReference>
<dbReference type="Pfam" id="PF12796">
    <property type="entry name" value="Ank_2"/>
    <property type="match status" value="5"/>
</dbReference>
<dbReference type="PANTHER" id="PTHR46224">
    <property type="entry name" value="ANKYRIN REPEAT FAMILY PROTEIN"/>
    <property type="match status" value="1"/>
</dbReference>
<dbReference type="Pfam" id="PF24883">
    <property type="entry name" value="NPHP3_N"/>
    <property type="match status" value="1"/>
</dbReference>
<dbReference type="Gene3D" id="1.25.40.20">
    <property type="entry name" value="Ankyrin repeat-containing domain"/>
    <property type="match status" value="5"/>
</dbReference>
<dbReference type="SMART" id="SM00823">
    <property type="entry name" value="PKS_PP"/>
    <property type="match status" value="1"/>
</dbReference>
<dbReference type="PROSITE" id="PS50075">
    <property type="entry name" value="CARRIER"/>
    <property type="match status" value="1"/>
</dbReference>
<dbReference type="InterPro" id="IPR020806">
    <property type="entry name" value="PKS_PP-bd"/>
</dbReference>
<dbReference type="GO" id="GO:0031177">
    <property type="term" value="F:phosphopantetheine binding"/>
    <property type="evidence" value="ECO:0007669"/>
    <property type="project" value="InterPro"/>
</dbReference>
<feature type="repeat" description="ANK" evidence="4">
    <location>
        <begin position="707"/>
        <end position="739"/>
    </location>
</feature>
<gene>
    <name evidence="6" type="ORF">PCG10_002464</name>
</gene>
<keyword evidence="3" id="KW-0677">Repeat</keyword>
<feature type="repeat" description="ANK" evidence="4">
    <location>
        <begin position="576"/>
        <end position="608"/>
    </location>
</feature>
<feature type="domain" description="Carrier" evidence="5">
    <location>
        <begin position="1075"/>
        <end position="1152"/>
    </location>
</feature>
<comment type="caution">
    <text evidence="6">The sequence shown here is derived from an EMBL/GenBank/DDBJ whole genome shotgun (WGS) entry which is preliminary data.</text>
</comment>
<dbReference type="Gene3D" id="3.40.50.300">
    <property type="entry name" value="P-loop containing nucleotide triphosphate hydrolases"/>
    <property type="match status" value="1"/>
</dbReference>
<dbReference type="InterPro" id="IPR002110">
    <property type="entry name" value="Ankyrin_rpt"/>
</dbReference>
<dbReference type="InterPro" id="IPR036736">
    <property type="entry name" value="ACP-like_sf"/>
</dbReference>
<keyword evidence="4" id="KW-0040">ANK repeat</keyword>
<dbReference type="SUPFAM" id="SSF47336">
    <property type="entry name" value="ACP-like"/>
    <property type="match status" value="1"/>
</dbReference>
<dbReference type="SUPFAM" id="SSF48403">
    <property type="entry name" value="Ankyrin repeat"/>
    <property type="match status" value="2"/>
</dbReference>
<dbReference type="SUPFAM" id="SSF52540">
    <property type="entry name" value="P-loop containing nucleoside triphosphate hydrolases"/>
    <property type="match status" value="1"/>
</dbReference>
<keyword evidence="2" id="KW-0597">Phosphoprotein</keyword>
<proteinExistence type="predicted"/>
<evidence type="ECO:0000256" key="2">
    <source>
        <dbReference type="ARBA" id="ARBA00022553"/>
    </source>
</evidence>
<dbReference type="PROSITE" id="PS50297">
    <property type="entry name" value="ANK_REP_REGION"/>
    <property type="match status" value="4"/>
</dbReference>
<dbReference type="Pfam" id="PF23297">
    <property type="entry name" value="ACP_SdgA_C"/>
    <property type="match status" value="1"/>
</dbReference>
<dbReference type="PANTHER" id="PTHR46224:SF64">
    <property type="entry name" value="IQ MOTIF AND ANKYRIN REPEAT DOMAIN-CONTAINING PROTEIN 1"/>
    <property type="match status" value="1"/>
</dbReference>
<accession>A0A9P5GEF0</accession>
<feature type="repeat" description="ANK" evidence="4">
    <location>
        <begin position="806"/>
        <end position="838"/>
    </location>
</feature>
<evidence type="ECO:0000313" key="7">
    <source>
        <dbReference type="Proteomes" id="UP000701341"/>
    </source>
</evidence>
<feature type="repeat" description="ANK" evidence="4">
    <location>
        <begin position="872"/>
        <end position="904"/>
    </location>
</feature>
<evidence type="ECO:0000256" key="3">
    <source>
        <dbReference type="ARBA" id="ARBA00022737"/>
    </source>
</evidence>